<name>A0A0L6V903_9BASI</name>
<dbReference type="InterPro" id="IPR000244">
    <property type="entry name" value="Ribosomal_bL9"/>
</dbReference>
<evidence type="ECO:0000259" key="5">
    <source>
        <dbReference type="Pfam" id="PF01281"/>
    </source>
</evidence>
<dbReference type="Pfam" id="PF01281">
    <property type="entry name" value="Ribosomal_L9_N"/>
    <property type="match status" value="1"/>
</dbReference>
<gene>
    <name evidence="6" type="ORF">VP01_2202g2</name>
</gene>
<evidence type="ECO:0000313" key="6">
    <source>
        <dbReference type="EMBL" id="KNZ57243.1"/>
    </source>
</evidence>
<evidence type="ECO:0000256" key="2">
    <source>
        <dbReference type="ARBA" id="ARBA00022980"/>
    </source>
</evidence>
<dbReference type="Proteomes" id="UP000037035">
    <property type="component" value="Unassembled WGS sequence"/>
</dbReference>
<dbReference type="VEuPathDB" id="FungiDB:VP01_2202g2"/>
<dbReference type="GO" id="GO:0005840">
    <property type="term" value="C:ribosome"/>
    <property type="evidence" value="ECO:0007669"/>
    <property type="project" value="UniProtKB-KW"/>
</dbReference>
<reference evidence="6 7" key="1">
    <citation type="submission" date="2015-08" db="EMBL/GenBank/DDBJ databases">
        <title>Next Generation Sequencing and Analysis of the Genome of Puccinia sorghi L Schw, the Causal Agent of Maize Common Rust.</title>
        <authorList>
            <person name="Rochi L."/>
            <person name="Burguener G."/>
            <person name="Darino M."/>
            <person name="Turjanski A."/>
            <person name="Kreff E."/>
            <person name="Dieguez M.J."/>
            <person name="Sacco F."/>
        </authorList>
    </citation>
    <scope>NUCLEOTIDE SEQUENCE [LARGE SCALE GENOMIC DNA]</scope>
    <source>
        <strain evidence="6 7">RO10H11247</strain>
    </source>
</reference>
<dbReference type="AlphaFoldDB" id="A0A0L6V903"/>
<dbReference type="GO" id="GO:0003735">
    <property type="term" value="F:structural constituent of ribosome"/>
    <property type="evidence" value="ECO:0007669"/>
    <property type="project" value="InterPro"/>
</dbReference>
<evidence type="ECO:0000256" key="1">
    <source>
        <dbReference type="ARBA" id="ARBA00010605"/>
    </source>
</evidence>
<feature type="region of interest" description="Disordered" evidence="4">
    <location>
        <begin position="162"/>
        <end position="188"/>
    </location>
</feature>
<dbReference type="GO" id="GO:0006412">
    <property type="term" value="P:translation"/>
    <property type="evidence" value="ECO:0007669"/>
    <property type="project" value="InterPro"/>
</dbReference>
<sequence length="321" mass="35422">MSLGSWTTRASSLQLAPSSCRWFSSSPGVSLMNVLSANTCTNLANLTLIQPSVWVQKRIKVQLRADHPVHGKAGQVVRVKPGHMRQQLYPSGLALYCANDGIPIHHFQPTTRRGLKVPPPGLSRPLIDLLKRLGIQVPLNKSELRGAQAQIDDWKRLANQTHAQPHLPSHAPTQSISSSESAPLVPPEGLSRHLQTLSQSLKSAQKPLLVFKRPGPENTDTLYSSIKADEIIASLVDQLDFQPPQPLEAPISNFLKIVGFSDSPEELPQSPDHHLNYRFKPIKTSGNYLLSLSVSSIHHQHTSKESDEQIYTFSVLIEKGN</sequence>
<evidence type="ECO:0000256" key="4">
    <source>
        <dbReference type="SAM" id="MobiDB-lite"/>
    </source>
</evidence>
<dbReference type="EMBL" id="LAVV01007062">
    <property type="protein sequence ID" value="KNZ57243.1"/>
    <property type="molecule type" value="Genomic_DNA"/>
</dbReference>
<accession>A0A0L6V903</accession>
<evidence type="ECO:0000256" key="3">
    <source>
        <dbReference type="ARBA" id="ARBA00023274"/>
    </source>
</evidence>
<dbReference type="InterPro" id="IPR020070">
    <property type="entry name" value="Ribosomal_bL9_N"/>
</dbReference>
<dbReference type="OrthoDB" id="5555409at2759"/>
<dbReference type="Gene3D" id="3.40.5.10">
    <property type="entry name" value="Ribosomal protein L9, N-terminal domain"/>
    <property type="match status" value="1"/>
</dbReference>
<dbReference type="GO" id="GO:1990904">
    <property type="term" value="C:ribonucleoprotein complex"/>
    <property type="evidence" value="ECO:0007669"/>
    <property type="project" value="UniProtKB-KW"/>
</dbReference>
<dbReference type="SUPFAM" id="SSF55658">
    <property type="entry name" value="L9 N-domain-like"/>
    <property type="match status" value="1"/>
</dbReference>
<comment type="caution">
    <text evidence="6">The sequence shown here is derived from an EMBL/GenBank/DDBJ whole genome shotgun (WGS) entry which is preliminary data.</text>
</comment>
<keyword evidence="7" id="KW-1185">Reference proteome</keyword>
<dbReference type="PANTHER" id="PTHR21368">
    <property type="entry name" value="50S RIBOSOMAL PROTEIN L9"/>
    <property type="match status" value="1"/>
</dbReference>
<organism evidence="6 7">
    <name type="scientific">Puccinia sorghi</name>
    <dbReference type="NCBI Taxonomy" id="27349"/>
    <lineage>
        <taxon>Eukaryota</taxon>
        <taxon>Fungi</taxon>
        <taxon>Dikarya</taxon>
        <taxon>Basidiomycota</taxon>
        <taxon>Pucciniomycotina</taxon>
        <taxon>Pucciniomycetes</taxon>
        <taxon>Pucciniales</taxon>
        <taxon>Pucciniaceae</taxon>
        <taxon>Puccinia</taxon>
    </lineage>
</organism>
<keyword evidence="2" id="KW-0689">Ribosomal protein</keyword>
<dbReference type="InterPro" id="IPR009027">
    <property type="entry name" value="Ribosomal_bL9/RNase_H1_N"/>
</dbReference>
<feature type="compositionally biased region" description="Polar residues" evidence="4">
    <location>
        <begin position="171"/>
        <end position="181"/>
    </location>
</feature>
<comment type="similarity">
    <text evidence="1">Belongs to the bacterial ribosomal protein bL9 family.</text>
</comment>
<dbReference type="InterPro" id="IPR036935">
    <property type="entry name" value="Ribosomal_bL9_N_sf"/>
</dbReference>
<evidence type="ECO:0000313" key="7">
    <source>
        <dbReference type="Proteomes" id="UP000037035"/>
    </source>
</evidence>
<protein>
    <recommendedName>
        <fullName evidence="5">Ribosomal protein L9 domain-containing protein</fullName>
    </recommendedName>
</protein>
<feature type="domain" description="Ribosomal protein L9" evidence="5">
    <location>
        <begin position="59"/>
        <end position="97"/>
    </location>
</feature>
<keyword evidence="3" id="KW-0687">Ribonucleoprotein</keyword>
<proteinExistence type="inferred from homology"/>